<gene>
    <name evidence="2" type="ORF">SG35_017730</name>
</gene>
<evidence type="ECO:0000313" key="3">
    <source>
        <dbReference type="Proteomes" id="UP000032568"/>
    </source>
</evidence>
<dbReference type="InterPro" id="IPR002938">
    <property type="entry name" value="FAD-bd"/>
</dbReference>
<reference evidence="2 3" key="2">
    <citation type="journal article" date="2022" name="Mar. Drugs">
        <title>Bioassay-Guided Fractionation Leads to the Detection of Cholic Acid Generated by the Rare Thalassomonas sp.</title>
        <authorList>
            <person name="Pheiffer F."/>
            <person name="Schneider Y.K."/>
            <person name="Hansen E.H."/>
            <person name="Andersen J.H."/>
            <person name="Isaksson J."/>
            <person name="Busche T."/>
            <person name="R C."/>
            <person name="Kalinowski J."/>
            <person name="Zyl L.V."/>
            <person name="Trindade M."/>
        </authorList>
    </citation>
    <scope>NUCLEOTIDE SEQUENCE [LARGE SCALE GENOMIC DNA]</scope>
    <source>
        <strain evidence="2 3">A5K-106</strain>
    </source>
</reference>
<organism evidence="2 3">
    <name type="scientific">Thalassomonas actiniarum</name>
    <dbReference type="NCBI Taxonomy" id="485447"/>
    <lineage>
        <taxon>Bacteria</taxon>
        <taxon>Pseudomonadati</taxon>
        <taxon>Pseudomonadota</taxon>
        <taxon>Gammaproteobacteria</taxon>
        <taxon>Alteromonadales</taxon>
        <taxon>Colwelliaceae</taxon>
        <taxon>Thalassomonas</taxon>
    </lineage>
</organism>
<reference evidence="2 3" key="1">
    <citation type="journal article" date="2015" name="Genome Announc.">
        <title>Draft Genome Sequences of Marine Isolates of Thalassomonas viridans and Thalassomonas actiniarum.</title>
        <authorList>
            <person name="Olonade I."/>
            <person name="van Zyl L.J."/>
            <person name="Trindade M."/>
        </authorList>
    </citation>
    <scope>NUCLEOTIDE SEQUENCE [LARGE SCALE GENOMIC DNA]</scope>
    <source>
        <strain evidence="2 3">A5K-106</strain>
    </source>
</reference>
<evidence type="ECO:0000313" key="2">
    <source>
        <dbReference type="EMBL" id="WDD97177.1"/>
    </source>
</evidence>
<feature type="domain" description="FAD-binding" evidence="1">
    <location>
        <begin position="6"/>
        <end position="335"/>
    </location>
</feature>
<dbReference type="PRINTS" id="PR00420">
    <property type="entry name" value="RNGMNOXGNASE"/>
</dbReference>
<dbReference type="KEGG" id="tact:SG35_017730"/>
<dbReference type="Gene3D" id="3.30.9.100">
    <property type="match status" value="1"/>
</dbReference>
<sequence length="385" mass="42719">MSGPLYDVVIVGGGPAGCATAIALHQLGITKVVVVEGSDYSRVRIGESIPPDTRGLFSRLGLWQAFAEQNHQRCLGSYSSWGSDNLGFNDFLFNPRGHGWHLDRLSFDRFLADEVMSRGMDFLSGARFHQLNRNRKKGVINIAFTEGKPGKKQQLNCRFVVDASGRSASVARCFGARFKTQDNLVCVAGFFHRQELETDLALQHMTLLEAVEHGWWYSAHLPGDRIIAAFASDGDIILQQRLKQPENWHRALAQTRHLSTALSPAKLPLRLHTWTAPSALLNPPAGEAWLAVGDAASCYDPISSQGIYKALLGGLNAAPAIAGWLKGDSRPLEHYRQSVGEAFIHYLEQRAYFYQLEQRWPQAAFWQKRRIACGLYQGEAATAVT</sequence>
<dbReference type="InterPro" id="IPR050816">
    <property type="entry name" value="Flavin-dep_Halogenase_NPB"/>
</dbReference>
<dbReference type="AlphaFoldDB" id="A0AAF0C178"/>
<dbReference type="Gene3D" id="3.50.50.60">
    <property type="entry name" value="FAD/NAD(P)-binding domain"/>
    <property type="match status" value="1"/>
</dbReference>
<dbReference type="PANTHER" id="PTHR43747">
    <property type="entry name" value="FAD-BINDING PROTEIN"/>
    <property type="match status" value="1"/>
</dbReference>
<dbReference type="PANTHER" id="PTHR43747:SF1">
    <property type="entry name" value="SLR1998 PROTEIN"/>
    <property type="match status" value="1"/>
</dbReference>
<dbReference type="RefSeq" id="WP_044833914.1">
    <property type="nucleotide sequence ID" value="NZ_CP059735.1"/>
</dbReference>
<name>A0AAF0C178_9GAMM</name>
<keyword evidence="3" id="KW-1185">Reference proteome</keyword>
<dbReference type="GO" id="GO:0071949">
    <property type="term" value="F:FAD binding"/>
    <property type="evidence" value="ECO:0007669"/>
    <property type="project" value="InterPro"/>
</dbReference>
<dbReference type="SUPFAM" id="SSF51905">
    <property type="entry name" value="FAD/NAD(P)-binding domain"/>
    <property type="match status" value="1"/>
</dbReference>
<evidence type="ECO:0000259" key="1">
    <source>
        <dbReference type="Pfam" id="PF01494"/>
    </source>
</evidence>
<dbReference type="InterPro" id="IPR036188">
    <property type="entry name" value="FAD/NAD-bd_sf"/>
</dbReference>
<protein>
    <submittedName>
        <fullName evidence="2">NAD(P)/FAD-dependent oxidoreductase</fullName>
    </submittedName>
</protein>
<dbReference type="Pfam" id="PF01494">
    <property type="entry name" value="FAD_binding_3"/>
    <property type="match status" value="1"/>
</dbReference>
<dbReference type="Proteomes" id="UP000032568">
    <property type="component" value="Chromosome"/>
</dbReference>
<dbReference type="EMBL" id="CP059735">
    <property type="protein sequence ID" value="WDD97177.1"/>
    <property type="molecule type" value="Genomic_DNA"/>
</dbReference>
<accession>A0AAF0C178</accession>
<proteinExistence type="predicted"/>